<proteinExistence type="predicted"/>
<feature type="transmembrane region" description="Helical" evidence="1">
    <location>
        <begin position="45"/>
        <end position="65"/>
    </location>
</feature>
<sequence length="108" mass="11732">MRKTIRGKIELPPGQRAARLLMHVPWGLITIAAFILGFVLGLPPIAAAILGVGLGFAFLIGFIIYEINEDRHIEDRAFHDILGFLAGLGAGIVVLFCLGVLEIWKIQG</sequence>
<accession>X1QP04</accession>
<name>X1QP04_9ZZZZ</name>
<comment type="caution">
    <text evidence="2">The sequence shown here is derived from an EMBL/GenBank/DDBJ whole genome shotgun (WGS) entry which is preliminary data.</text>
</comment>
<feature type="transmembrane region" description="Helical" evidence="1">
    <location>
        <begin position="77"/>
        <end position="101"/>
    </location>
</feature>
<keyword evidence="1" id="KW-1133">Transmembrane helix</keyword>
<evidence type="ECO:0000313" key="2">
    <source>
        <dbReference type="EMBL" id="GAI70282.1"/>
    </source>
</evidence>
<dbReference type="EMBL" id="BARW01003713">
    <property type="protein sequence ID" value="GAI70282.1"/>
    <property type="molecule type" value="Genomic_DNA"/>
</dbReference>
<organism evidence="2">
    <name type="scientific">marine sediment metagenome</name>
    <dbReference type="NCBI Taxonomy" id="412755"/>
    <lineage>
        <taxon>unclassified sequences</taxon>
        <taxon>metagenomes</taxon>
        <taxon>ecological metagenomes</taxon>
    </lineage>
</organism>
<keyword evidence="1" id="KW-0472">Membrane</keyword>
<protein>
    <submittedName>
        <fullName evidence="2">Uncharacterized protein</fullName>
    </submittedName>
</protein>
<evidence type="ECO:0000256" key="1">
    <source>
        <dbReference type="SAM" id="Phobius"/>
    </source>
</evidence>
<dbReference type="AlphaFoldDB" id="X1QP04"/>
<keyword evidence="1" id="KW-0812">Transmembrane</keyword>
<gene>
    <name evidence="2" type="ORF">S12H4_09242</name>
</gene>
<reference evidence="2" key="1">
    <citation type="journal article" date="2014" name="Front. Microbiol.">
        <title>High frequency of phylogenetically diverse reductive dehalogenase-homologous genes in deep subseafloor sedimentary metagenomes.</title>
        <authorList>
            <person name="Kawai M."/>
            <person name="Futagami T."/>
            <person name="Toyoda A."/>
            <person name="Takaki Y."/>
            <person name="Nishi S."/>
            <person name="Hori S."/>
            <person name="Arai W."/>
            <person name="Tsubouchi T."/>
            <person name="Morono Y."/>
            <person name="Uchiyama I."/>
            <person name="Ito T."/>
            <person name="Fujiyama A."/>
            <person name="Inagaki F."/>
            <person name="Takami H."/>
        </authorList>
    </citation>
    <scope>NUCLEOTIDE SEQUENCE</scope>
    <source>
        <strain evidence="2">Expedition CK06-06</strain>
    </source>
</reference>
<feature type="transmembrane region" description="Helical" evidence="1">
    <location>
        <begin position="20"/>
        <end position="39"/>
    </location>
</feature>